<sequence length="260" mass="29382">MYFTKDKIYRQRRGPSSQEEQQPQPRRHRPHHYPGMFTFQPPSLSSQEIDIALQHAQQAIQPPPPQQHQHQPRFPGIPYQSQSYPLQPLYSPPFSVAADSISSPFNIASTALSSNSNSNSSSNHPHHLVPNGPNMSTQEQVRRTNLAAALANGIVSPRASHMQLHPMMCADGRFPADFQVPRTVEGVLLLDNTQLDRILQDYKLYTDARSLLLTLPPRHRSTLVNARCSSSRFRQAKLHILLEYLGAVRIVEDRSNRAGF</sequence>
<feature type="region of interest" description="Disordered" evidence="1">
    <location>
        <begin position="112"/>
        <end position="138"/>
    </location>
</feature>
<gene>
    <name evidence="2" type="ORF">BDDG_06333</name>
</gene>
<dbReference type="EMBL" id="GG749448">
    <property type="protein sequence ID" value="EGE83389.2"/>
    <property type="molecule type" value="Genomic_DNA"/>
</dbReference>
<dbReference type="HOGENOM" id="CLU_107209_0_0_1"/>
<organism evidence="2">
    <name type="scientific">Ajellomyces dermatitidis (strain ATCC 18188 / CBS 674.68)</name>
    <name type="common">Blastomyces dermatitidis</name>
    <dbReference type="NCBI Taxonomy" id="653446"/>
    <lineage>
        <taxon>Eukaryota</taxon>
        <taxon>Fungi</taxon>
        <taxon>Dikarya</taxon>
        <taxon>Ascomycota</taxon>
        <taxon>Pezizomycotina</taxon>
        <taxon>Eurotiomycetes</taxon>
        <taxon>Eurotiomycetidae</taxon>
        <taxon>Onygenales</taxon>
        <taxon>Ajellomycetaceae</taxon>
        <taxon>Blastomyces</taxon>
    </lineage>
</organism>
<dbReference type="OrthoDB" id="4188452at2759"/>
<feature type="region of interest" description="Disordered" evidence="1">
    <location>
        <begin position="1"/>
        <end position="41"/>
    </location>
</feature>
<name>F2TJH6_AJEDA</name>
<feature type="compositionally biased region" description="Low complexity" evidence="1">
    <location>
        <begin position="113"/>
        <end position="123"/>
    </location>
</feature>
<protein>
    <submittedName>
        <fullName evidence="2">Uncharacterized protein</fullName>
    </submittedName>
</protein>
<dbReference type="AlphaFoldDB" id="F2TJH6"/>
<accession>F2TJH6</accession>
<dbReference type="Proteomes" id="UP000007802">
    <property type="component" value="Unassembled WGS sequence"/>
</dbReference>
<evidence type="ECO:0000256" key="1">
    <source>
        <dbReference type="SAM" id="MobiDB-lite"/>
    </source>
</evidence>
<reference evidence="2" key="1">
    <citation type="submission" date="2010-03" db="EMBL/GenBank/DDBJ databases">
        <title>Annotation of Blastomyces dermatitidis strain ATCC 18188.</title>
        <authorList>
            <consortium name="The Broad Institute Genome Sequencing Platform"/>
            <consortium name="Broad Institute Genome Sequencing Center for Infectious Disease."/>
            <person name="Cuomo C."/>
            <person name="Klein B."/>
            <person name="Sullivan T."/>
            <person name="Heitman J."/>
            <person name="Young S."/>
            <person name="Zeng Q."/>
            <person name="Gargeya S."/>
            <person name="Alvarado L."/>
            <person name="Berlin A.M."/>
            <person name="Chapman S.B."/>
            <person name="Chen Z."/>
            <person name="Freedman E."/>
            <person name="Gellesch M."/>
            <person name="Goldberg J."/>
            <person name="Griggs A."/>
            <person name="Gujja S."/>
            <person name="Heilman E."/>
            <person name="Heiman D."/>
            <person name="Howarth C."/>
            <person name="Mehta T."/>
            <person name="Neiman D."/>
            <person name="Pearson M."/>
            <person name="Roberts A."/>
            <person name="Saif S."/>
            <person name="Shea T."/>
            <person name="Shenoy N."/>
            <person name="Sisk P."/>
            <person name="Stolte C."/>
            <person name="Sykes S."/>
            <person name="White J."/>
            <person name="Yandava C."/>
            <person name="Haas B."/>
            <person name="Nusbaum C."/>
            <person name="Birren B."/>
        </authorList>
    </citation>
    <scope>NUCLEOTIDE SEQUENCE [LARGE SCALE GENOMIC DNA]</scope>
    <source>
        <strain evidence="2">ATCC 18188</strain>
    </source>
</reference>
<proteinExistence type="predicted"/>
<evidence type="ECO:0000313" key="2">
    <source>
        <dbReference type="EMBL" id="EGE83389.2"/>
    </source>
</evidence>